<keyword evidence="4 10" id="KW-0067">ATP-binding</keyword>
<evidence type="ECO:0000256" key="4">
    <source>
        <dbReference type="ARBA" id="ARBA00022840"/>
    </source>
</evidence>
<feature type="transmembrane region" description="Helical" evidence="7">
    <location>
        <begin position="144"/>
        <end position="165"/>
    </location>
</feature>
<dbReference type="RefSeq" id="WP_030326247.1">
    <property type="nucleotide sequence ID" value="NZ_JBIBDZ010000014.1"/>
</dbReference>
<dbReference type="Proteomes" id="UP001602370">
    <property type="component" value="Unassembled WGS sequence"/>
</dbReference>
<feature type="domain" description="ABC transporter" evidence="8">
    <location>
        <begin position="350"/>
        <end position="584"/>
    </location>
</feature>
<gene>
    <name evidence="10" type="ORF">ACFY8C_34645</name>
</gene>
<dbReference type="InterPro" id="IPR039421">
    <property type="entry name" value="Type_1_exporter"/>
</dbReference>
<dbReference type="InterPro" id="IPR036640">
    <property type="entry name" value="ABC1_TM_sf"/>
</dbReference>
<feature type="transmembrane region" description="Helical" evidence="7">
    <location>
        <begin position="171"/>
        <end position="187"/>
    </location>
</feature>
<evidence type="ECO:0000256" key="6">
    <source>
        <dbReference type="ARBA" id="ARBA00023136"/>
    </source>
</evidence>
<dbReference type="Pfam" id="PF00005">
    <property type="entry name" value="ABC_tran"/>
    <property type="match status" value="1"/>
</dbReference>
<dbReference type="PROSITE" id="PS50929">
    <property type="entry name" value="ABC_TM1F"/>
    <property type="match status" value="1"/>
</dbReference>
<dbReference type="GO" id="GO:0005524">
    <property type="term" value="F:ATP binding"/>
    <property type="evidence" value="ECO:0007669"/>
    <property type="project" value="UniProtKB-KW"/>
</dbReference>
<evidence type="ECO:0000256" key="1">
    <source>
        <dbReference type="ARBA" id="ARBA00004651"/>
    </source>
</evidence>
<dbReference type="InterPro" id="IPR003439">
    <property type="entry name" value="ABC_transporter-like_ATP-bd"/>
</dbReference>
<reference evidence="10 11" key="1">
    <citation type="submission" date="2024-10" db="EMBL/GenBank/DDBJ databases">
        <title>The Natural Products Discovery Center: Release of the First 8490 Sequenced Strains for Exploring Actinobacteria Biosynthetic Diversity.</title>
        <authorList>
            <person name="Kalkreuter E."/>
            <person name="Kautsar S.A."/>
            <person name="Yang D."/>
            <person name="Bader C.D."/>
            <person name="Teijaro C.N."/>
            <person name="Fluegel L."/>
            <person name="Davis C.M."/>
            <person name="Simpson J.R."/>
            <person name="Lauterbach L."/>
            <person name="Steele A.D."/>
            <person name="Gui C."/>
            <person name="Meng S."/>
            <person name="Li G."/>
            <person name="Viehrig K."/>
            <person name="Ye F."/>
            <person name="Su P."/>
            <person name="Kiefer A.F."/>
            <person name="Nichols A."/>
            <person name="Cepeda A.J."/>
            <person name="Yan W."/>
            <person name="Fan B."/>
            <person name="Jiang Y."/>
            <person name="Adhikari A."/>
            <person name="Zheng C.-J."/>
            <person name="Schuster L."/>
            <person name="Cowan T.M."/>
            <person name="Smanski M.J."/>
            <person name="Chevrette M.G."/>
            <person name="De Carvalho L.P.S."/>
            <person name="Shen B."/>
        </authorList>
    </citation>
    <scope>NUCLEOTIDE SEQUENCE [LARGE SCALE GENOMIC DNA]</scope>
    <source>
        <strain evidence="10 11">NPDC012605</strain>
    </source>
</reference>
<dbReference type="SMART" id="SM00382">
    <property type="entry name" value="AAA"/>
    <property type="match status" value="1"/>
</dbReference>
<keyword evidence="2 7" id="KW-0812">Transmembrane</keyword>
<keyword evidence="6 7" id="KW-0472">Membrane</keyword>
<dbReference type="Gene3D" id="3.40.50.300">
    <property type="entry name" value="P-loop containing nucleotide triphosphate hydrolases"/>
    <property type="match status" value="1"/>
</dbReference>
<dbReference type="Gene3D" id="1.20.1560.10">
    <property type="entry name" value="ABC transporter type 1, transmembrane domain"/>
    <property type="match status" value="1"/>
</dbReference>
<dbReference type="InterPro" id="IPR011527">
    <property type="entry name" value="ABC1_TM_dom"/>
</dbReference>
<organism evidence="10 11">
    <name type="scientific">Streptomyces flavochromogenes</name>
    <dbReference type="NCBI Taxonomy" id="68199"/>
    <lineage>
        <taxon>Bacteria</taxon>
        <taxon>Bacillati</taxon>
        <taxon>Actinomycetota</taxon>
        <taxon>Actinomycetes</taxon>
        <taxon>Kitasatosporales</taxon>
        <taxon>Streptomycetaceae</taxon>
        <taxon>Streptomyces</taxon>
    </lineage>
</organism>
<dbReference type="EMBL" id="JBIBDZ010000014">
    <property type="protein sequence ID" value="MFF5923417.1"/>
    <property type="molecule type" value="Genomic_DNA"/>
</dbReference>
<comment type="subcellular location">
    <subcellularLocation>
        <location evidence="1">Cell membrane</location>
        <topology evidence="1">Multi-pass membrane protein</topology>
    </subcellularLocation>
</comment>
<feature type="transmembrane region" description="Helical" evidence="7">
    <location>
        <begin position="33"/>
        <end position="54"/>
    </location>
</feature>
<evidence type="ECO:0000259" key="8">
    <source>
        <dbReference type="PROSITE" id="PS50893"/>
    </source>
</evidence>
<feature type="domain" description="ABC transmembrane type-1" evidence="9">
    <location>
        <begin position="37"/>
        <end position="316"/>
    </location>
</feature>
<dbReference type="InterPro" id="IPR017871">
    <property type="entry name" value="ABC_transporter-like_CS"/>
</dbReference>
<keyword evidence="5 7" id="KW-1133">Transmembrane helix</keyword>
<accession>A0ABW6Y0V7</accession>
<evidence type="ECO:0000259" key="9">
    <source>
        <dbReference type="PROSITE" id="PS50929"/>
    </source>
</evidence>
<dbReference type="PANTHER" id="PTHR43394:SF1">
    <property type="entry name" value="ATP-BINDING CASSETTE SUB-FAMILY B MEMBER 10, MITOCHONDRIAL"/>
    <property type="match status" value="1"/>
</dbReference>
<evidence type="ECO:0000256" key="2">
    <source>
        <dbReference type="ARBA" id="ARBA00022692"/>
    </source>
</evidence>
<comment type="caution">
    <text evidence="10">The sequence shown here is derived from an EMBL/GenBank/DDBJ whole genome shotgun (WGS) entry which is preliminary data.</text>
</comment>
<evidence type="ECO:0000313" key="10">
    <source>
        <dbReference type="EMBL" id="MFF5923417.1"/>
    </source>
</evidence>
<sequence>MNKTYPPPSAAIDPDPSRSWLRRAWPLVRAHRWMFGAALVMSGASMLVAVQVPRLIQDAVDDSIVSDRVPLSHYMWWLVGMTVIMLVVGYLSKQLLFRAAARIEYDLRNIVYEHLTAMSFPFYDRMQSGQLISRANSDIRAVQMYLAFAPYLLVQSGISLVSFVYMLAIDVPLAILAMLPMPLMFVASRRMQRSLFPVSWLIQARLADVATVVDENVNGVRVVKSFAAERSQLASLQKTATSVAWANVKDADLRARWTPLVQNLPRVGMAIVLLYGGYLVIHGELGVGAILAFNAYLMMLQVPFQVIGNLIMLGQRSSAAAKRLYEVLDEKPEIADAPDAREITGPRGDVRFDEVTFGYGEGLDVLKGFSLRLRPGETVALVGRTGTGKSTVARLLPRFYDVRAGSVSVDGHDVRDLTLSSLRDAVGVVLDEPFLFSASVRDNIAYGRPDADITDIERVARLAGAHEFITELSEGYDSVIGERGYTLSGGQRQRIAIARTLLVNPPVLVLDDATSAIDVQVEQEIHAGLRSLFAGRTTLIVAHRLSTISLADRVVLLDGGRIVADGTHRELLASTPLYAEVLAQADESIEELGSVGR</sequence>
<dbReference type="PROSITE" id="PS00211">
    <property type="entry name" value="ABC_TRANSPORTER_1"/>
    <property type="match status" value="1"/>
</dbReference>
<name>A0ABW6Y0V7_9ACTN</name>
<evidence type="ECO:0000256" key="3">
    <source>
        <dbReference type="ARBA" id="ARBA00022741"/>
    </source>
</evidence>
<dbReference type="SUPFAM" id="SSF52540">
    <property type="entry name" value="P-loop containing nucleoside triphosphate hydrolases"/>
    <property type="match status" value="1"/>
</dbReference>
<dbReference type="CDD" id="cd18543">
    <property type="entry name" value="ABC_6TM_Rv0194_D1_like"/>
    <property type="match status" value="1"/>
</dbReference>
<keyword evidence="11" id="KW-1185">Reference proteome</keyword>
<dbReference type="InterPro" id="IPR027417">
    <property type="entry name" value="P-loop_NTPase"/>
</dbReference>
<evidence type="ECO:0000256" key="5">
    <source>
        <dbReference type="ARBA" id="ARBA00022989"/>
    </source>
</evidence>
<feature type="transmembrane region" description="Helical" evidence="7">
    <location>
        <begin position="74"/>
        <end position="92"/>
    </location>
</feature>
<dbReference type="Pfam" id="PF00664">
    <property type="entry name" value="ABC_membrane"/>
    <property type="match status" value="1"/>
</dbReference>
<proteinExistence type="predicted"/>
<protein>
    <submittedName>
        <fullName evidence="10">ABC transporter ATP-binding protein</fullName>
    </submittedName>
</protein>
<keyword evidence="3" id="KW-0547">Nucleotide-binding</keyword>
<evidence type="ECO:0000256" key="7">
    <source>
        <dbReference type="SAM" id="Phobius"/>
    </source>
</evidence>
<dbReference type="PROSITE" id="PS50893">
    <property type="entry name" value="ABC_TRANSPORTER_2"/>
    <property type="match status" value="1"/>
</dbReference>
<dbReference type="PANTHER" id="PTHR43394">
    <property type="entry name" value="ATP-DEPENDENT PERMEASE MDL1, MITOCHONDRIAL"/>
    <property type="match status" value="1"/>
</dbReference>
<evidence type="ECO:0000313" key="11">
    <source>
        <dbReference type="Proteomes" id="UP001602370"/>
    </source>
</evidence>
<dbReference type="InterPro" id="IPR003593">
    <property type="entry name" value="AAA+_ATPase"/>
</dbReference>
<dbReference type="SUPFAM" id="SSF90123">
    <property type="entry name" value="ABC transporter transmembrane region"/>
    <property type="match status" value="1"/>
</dbReference>